<dbReference type="EMBL" id="ASHR01000031">
    <property type="protein sequence ID" value="ERG63474.1"/>
    <property type="molecule type" value="Genomic_DNA"/>
</dbReference>
<evidence type="ECO:0000313" key="2">
    <source>
        <dbReference type="Proteomes" id="UP000016462"/>
    </source>
</evidence>
<dbReference type="AlphaFoldDB" id="U1LMC2"/>
<dbReference type="Proteomes" id="UP000016462">
    <property type="component" value="Unassembled WGS sequence"/>
</dbReference>
<gene>
    <name evidence="1" type="ORF">L332_03700</name>
</gene>
<organism evidence="1 2">
    <name type="scientific">Agrococcus pavilionensis RW1</name>
    <dbReference type="NCBI Taxonomy" id="1330458"/>
    <lineage>
        <taxon>Bacteria</taxon>
        <taxon>Bacillati</taxon>
        <taxon>Actinomycetota</taxon>
        <taxon>Actinomycetes</taxon>
        <taxon>Micrococcales</taxon>
        <taxon>Microbacteriaceae</taxon>
        <taxon>Agrococcus</taxon>
    </lineage>
</organism>
<dbReference type="Pfam" id="PF16945">
    <property type="entry name" value="Phage_r1t_holin"/>
    <property type="match status" value="1"/>
</dbReference>
<reference evidence="1 2" key="1">
    <citation type="journal article" date="2013" name="Genome Announc.">
        <title>First draft genome sequence from a member of the genus agrococcus, isolated from modern microbialites.</title>
        <authorList>
            <person name="White R.A.III."/>
            <person name="Grassa C.J."/>
            <person name="Suttle C.A."/>
        </authorList>
    </citation>
    <scope>NUCLEOTIDE SEQUENCE [LARGE SCALE GENOMIC DNA]</scope>
    <source>
        <strain evidence="1 2">RW1</strain>
    </source>
</reference>
<evidence type="ECO:0000313" key="1">
    <source>
        <dbReference type="EMBL" id="ERG63474.1"/>
    </source>
</evidence>
<dbReference type="RefSeq" id="WP_021011306.1">
    <property type="nucleotide sequence ID" value="NZ_ASHR01000031.1"/>
</dbReference>
<accession>U1LMC2</accession>
<proteinExistence type="predicted"/>
<keyword evidence="2" id="KW-1185">Reference proteome</keyword>
<name>U1LMC2_9MICO</name>
<dbReference type="InterPro" id="IPR020109">
    <property type="entry name" value="Holin_r1t"/>
</dbReference>
<protein>
    <submittedName>
        <fullName evidence="1">Holin</fullName>
    </submittedName>
</protein>
<comment type="caution">
    <text evidence="1">The sequence shown here is derived from an EMBL/GenBank/DDBJ whole genome shotgun (WGS) entry which is preliminary data.</text>
</comment>
<sequence length="80" mass="7948">MFTKAFWKAAGERAAKTAAQVALLKFGADSIAAGFDVLAADWIGVGSFALGGAVLSALSSIVSAKATDGSPSLATETLAE</sequence>